<accession>A0AAQ3SPE7</accession>
<evidence type="ECO:0000256" key="4">
    <source>
        <dbReference type="ARBA" id="ARBA00022989"/>
    </source>
</evidence>
<feature type="transmembrane region" description="Helical" evidence="6">
    <location>
        <begin position="68"/>
        <end position="91"/>
    </location>
</feature>
<dbReference type="SUPFAM" id="SSF103473">
    <property type="entry name" value="MFS general substrate transporter"/>
    <property type="match status" value="1"/>
</dbReference>
<keyword evidence="8" id="KW-1185">Reference proteome</keyword>
<dbReference type="Proteomes" id="UP001341281">
    <property type="component" value="Chromosome 02"/>
</dbReference>
<comment type="subcellular location">
    <subcellularLocation>
        <location evidence="1">Membrane</location>
        <topology evidence="1">Multi-pass membrane protein</topology>
    </subcellularLocation>
</comment>
<comment type="similarity">
    <text evidence="2">Belongs to the major facilitator superfamily. Proton-dependent oligopeptide transporter (POT/PTR) (TC 2.A.17) family.</text>
</comment>
<feature type="transmembrane region" description="Helical" evidence="6">
    <location>
        <begin position="111"/>
        <end position="132"/>
    </location>
</feature>
<gene>
    <name evidence="7" type="ORF">U9M48_008251</name>
</gene>
<name>A0AAQ3SPE7_PASNO</name>
<evidence type="ECO:0000256" key="2">
    <source>
        <dbReference type="ARBA" id="ARBA00005982"/>
    </source>
</evidence>
<dbReference type="GO" id="GO:0022857">
    <property type="term" value="F:transmembrane transporter activity"/>
    <property type="evidence" value="ECO:0007669"/>
    <property type="project" value="InterPro"/>
</dbReference>
<keyword evidence="5 6" id="KW-0472">Membrane</keyword>
<evidence type="ECO:0000256" key="6">
    <source>
        <dbReference type="SAM" id="Phobius"/>
    </source>
</evidence>
<feature type="transmembrane region" description="Helical" evidence="6">
    <location>
        <begin position="25"/>
        <end position="47"/>
    </location>
</feature>
<protein>
    <recommendedName>
        <fullName evidence="9">Low affinity nitrate transporter</fullName>
    </recommendedName>
</protein>
<dbReference type="EMBL" id="CP144746">
    <property type="protein sequence ID" value="WVZ57920.1"/>
    <property type="molecule type" value="Genomic_DNA"/>
</dbReference>
<keyword evidence="3 6" id="KW-0812">Transmembrane</keyword>
<evidence type="ECO:0000313" key="8">
    <source>
        <dbReference type="Proteomes" id="UP001341281"/>
    </source>
</evidence>
<evidence type="ECO:0000256" key="3">
    <source>
        <dbReference type="ARBA" id="ARBA00022692"/>
    </source>
</evidence>
<organism evidence="7 8">
    <name type="scientific">Paspalum notatum var. saurae</name>
    <dbReference type="NCBI Taxonomy" id="547442"/>
    <lineage>
        <taxon>Eukaryota</taxon>
        <taxon>Viridiplantae</taxon>
        <taxon>Streptophyta</taxon>
        <taxon>Embryophyta</taxon>
        <taxon>Tracheophyta</taxon>
        <taxon>Spermatophyta</taxon>
        <taxon>Magnoliopsida</taxon>
        <taxon>Liliopsida</taxon>
        <taxon>Poales</taxon>
        <taxon>Poaceae</taxon>
        <taxon>PACMAD clade</taxon>
        <taxon>Panicoideae</taxon>
        <taxon>Andropogonodae</taxon>
        <taxon>Paspaleae</taxon>
        <taxon>Paspalinae</taxon>
        <taxon>Paspalum</taxon>
    </lineage>
</organism>
<sequence>MVYAALVESGRLALARAATPMRMSIAWQAPAFAVLGAAEVFTAIGRLELFYDQSPDGMKSLGNAIAQLAVAAGNYLNSAMLAAVAAATTATGDEDKPGWIPDDLNQGNLDYYFWMMAALGGTTLLHFLHLSVRYRGSS</sequence>
<dbReference type="GO" id="GO:0016020">
    <property type="term" value="C:membrane"/>
    <property type="evidence" value="ECO:0007669"/>
    <property type="project" value="UniProtKB-SubCell"/>
</dbReference>
<dbReference type="Pfam" id="PF00854">
    <property type="entry name" value="PTR2"/>
    <property type="match status" value="1"/>
</dbReference>
<dbReference type="Gene3D" id="1.20.1250.20">
    <property type="entry name" value="MFS general substrate transporter like domains"/>
    <property type="match status" value="1"/>
</dbReference>
<proteinExistence type="inferred from homology"/>
<evidence type="ECO:0000256" key="1">
    <source>
        <dbReference type="ARBA" id="ARBA00004141"/>
    </source>
</evidence>
<reference evidence="7 8" key="1">
    <citation type="submission" date="2024-02" db="EMBL/GenBank/DDBJ databases">
        <title>High-quality chromosome-scale genome assembly of Pensacola bahiagrass (Paspalum notatum Flugge var. saurae).</title>
        <authorList>
            <person name="Vega J.M."/>
            <person name="Podio M."/>
            <person name="Orjuela J."/>
            <person name="Siena L.A."/>
            <person name="Pessino S.C."/>
            <person name="Combes M.C."/>
            <person name="Mariac C."/>
            <person name="Albertini E."/>
            <person name="Pupilli F."/>
            <person name="Ortiz J.P.A."/>
            <person name="Leblanc O."/>
        </authorList>
    </citation>
    <scope>NUCLEOTIDE SEQUENCE [LARGE SCALE GENOMIC DNA]</scope>
    <source>
        <strain evidence="7">R1</strain>
        <tissue evidence="7">Leaf</tissue>
    </source>
</reference>
<evidence type="ECO:0000256" key="5">
    <source>
        <dbReference type="ARBA" id="ARBA00023136"/>
    </source>
</evidence>
<evidence type="ECO:0008006" key="9">
    <source>
        <dbReference type="Google" id="ProtNLM"/>
    </source>
</evidence>
<keyword evidence="4 6" id="KW-1133">Transmembrane helix</keyword>
<dbReference type="InterPro" id="IPR036259">
    <property type="entry name" value="MFS_trans_sf"/>
</dbReference>
<dbReference type="AlphaFoldDB" id="A0AAQ3SPE7"/>
<dbReference type="InterPro" id="IPR000109">
    <property type="entry name" value="POT_fam"/>
</dbReference>
<evidence type="ECO:0000313" key="7">
    <source>
        <dbReference type="EMBL" id="WVZ57920.1"/>
    </source>
</evidence>
<dbReference type="PANTHER" id="PTHR11654">
    <property type="entry name" value="OLIGOPEPTIDE TRANSPORTER-RELATED"/>
    <property type="match status" value="1"/>
</dbReference>